<proteinExistence type="predicted"/>
<evidence type="ECO:0000313" key="3">
    <source>
        <dbReference type="EMBL" id="PWR06564.1"/>
    </source>
</evidence>
<evidence type="ECO:0000256" key="1">
    <source>
        <dbReference type="SAM" id="MobiDB-lite"/>
    </source>
</evidence>
<dbReference type="InterPro" id="IPR007278">
    <property type="entry name" value="DUF397"/>
</dbReference>
<accession>A0A317CWR4</accession>
<evidence type="ECO:0000259" key="2">
    <source>
        <dbReference type="Pfam" id="PF04149"/>
    </source>
</evidence>
<feature type="region of interest" description="Disordered" evidence="1">
    <location>
        <begin position="1"/>
        <end position="22"/>
    </location>
</feature>
<dbReference type="EMBL" id="QGKR01000246">
    <property type="protein sequence ID" value="PWR06564.1"/>
    <property type="molecule type" value="Genomic_DNA"/>
</dbReference>
<comment type="caution">
    <text evidence="3">The sequence shown here is derived from an EMBL/GenBank/DDBJ whole genome shotgun (WGS) entry which is preliminary data.</text>
</comment>
<name>A0A317CWR4_9ACTN</name>
<evidence type="ECO:0000313" key="4">
    <source>
        <dbReference type="Proteomes" id="UP000245410"/>
    </source>
</evidence>
<feature type="domain" description="DUF397" evidence="2">
    <location>
        <begin position="6"/>
        <end position="59"/>
    </location>
</feature>
<gene>
    <name evidence="3" type="ORF">DKT68_21915</name>
</gene>
<dbReference type="Proteomes" id="UP000245410">
    <property type="component" value="Unassembled WGS sequence"/>
</dbReference>
<dbReference type="RefSeq" id="WP_109819280.1">
    <property type="nucleotide sequence ID" value="NZ_QGKR01000246.1"/>
</dbReference>
<keyword evidence="4" id="KW-1185">Reference proteome</keyword>
<organism evidence="3 4">
    <name type="scientific">Micromonospora acroterricola</name>
    <dbReference type="NCBI Taxonomy" id="2202421"/>
    <lineage>
        <taxon>Bacteria</taxon>
        <taxon>Bacillati</taxon>
        <taxon>Actinomycetota</taxon>
        <taxon>Actinomycetes</taxon>
        <taxon>Micromonosporales</taxon>
        <taxon>Micromonosporaceae</taxon>
        <taxon>Micromonospora</taxon>
    </lineage>
</organism>
<dbReference type="Pfam" id="PF04149">
    <property type="entry name" value="DUF397"/>
    <property type="match status" value="1"/>
</dbReference>
<dbReference type="OrthoDB" id="4301277at2"/>
<protein>
    <submittedName>
        <fullName evidence="3">DUF397 domain-containing protein</fullName>
    </submittedName>
</protein>
<dbReference type="AlphaFoldDB" id="A0A317CWR4"/>
<sequence length="63" mass="6607">MELNGARWRKSSRSSGNGGNCVEVADNLPGLVAVRDSKDPAGPALVFAPAAWRAFVTQLAPRA</sequence>
<reference evidence="3 4" key="1">
    <citation type="submission" date="2018-05" db="EMBL/GenBank/DDBJ databases">
        <title>Micromonospora atacamensis sp. nov., a novel actinobacteria isolated from high altitude Atacama Desert soil.</title>
        <authorList>
            <person name="Carro L."/>
            <person name="Golinska P."/>
            <person name="Klenk H.-P."/>
            <person name="Goodfellow M."/>
        </authorList>
    </citation>
    <scope>NUCLEOTIDE SEQUENCE [LARGE SCALE GENOMIC DNA]</scope>
    <source>
        <strain evidence="3 4">5R2A7</strain>
    </source>
</reference>